<accession>A0ABR3XHK9</accession>
<keyword evidence="4" id="KW-1185">Reference proteome</keyword>
<protein>
    <submittedName>
        <fullName evidence="3">Uncharacterized protein</fullName>
    </submittedName>
</protein>
<name>A0ABR3XHK9_9PEZI</name>
<evidence type="ECO:0000313" key="4">
    <source>
        <dbReference type="Proteomes" id="UP001583177"/>
    </source>
</evidence>
<evidence type="ECO:0000256" key="1">
    <source>
        <dbReference type="SAM" id="MobiDB-lite"/>
    </source>
</evidence>
<evidence type="ECO:0000256" key="2">
    <source>
        <dbReference type="SAM" id="Phobius"/>
    </source>
</evidence>
<reference evidence="3 4" key="1">
    <citation type="journal article" date="2024" name="IMA Fungus">
        <title>IMA Genome - F19 : A genome assembly and annotation guide to empower mycologists, including annotated draft genome sequences of Ceratocystis pirilliformis, Diaporthe australafricana, Fusarium ophioides, Paecilomyces lecythidis, and Sporothrix stenoceras.</title>
        <authorList>
            <person name="Aylward J."/>
            <person name="Wilson A.M."/>
            <person name="Visagie C.M."/>
            <person name="Spraker J."/>
            <person name="Barnes I."/>
            <person name="Buitendag C."/>
            <person name="Ceriani C."/>
            <person name="Del Mar Angel L."/>
            <person name="du Plessis D."/>
            <person name="Fuchs T."/>
            <person name="Gasser K."/>
            <person name="Kramer D."/>
            <person name="Li W."/>
            <person name="Munsamy K."/>
            <person name="Piso A."/>
            <person name="Price J.L."/>
            <person name="Sonnekus B."/>
            <person name="Thomas C."/>
            <person name="van der Nest A."/>
            <person name="van Dijk A."/>
            <person name="van Heerden A."/>
            <person name="van Vuuren N."/>
            <person name="Yilmaz N."/>
            <person name="Duong T.A."/>
            <person name="van der Merwe N.A."/>
            <person name="Wingfield M.J."/>
            <person name="Wingfield B.D."/>
        </authorList>
    </citation>
    <scope>NUCLEOTIDE SEQUENCE [LARGE SCALE GENOMIC DNA]</scope>
    <source>
        <strain evidence="3 4">CMW 18300</strain>
    </source>
</reference>
<keyword evidence="2" id="KW-1133">Transmembrane helix</keyword>
<dbReference type="Proteomes" id="UP001583177">
    <property type="component" value="Unassembled WGS sequence"/>
</dbReference>
<gene>
    <name evidence="3" type="ORF">Daus18300_003326</name>
</gene>
<feature type="compositionally biased region" description="Basic and acidic residues" evidence="1">
    <location>
        <begin position="271"/>
        <end position="291"/>
    </location>
</feature>
<feature type="region of interest" description="Disordered" evidence="1">
    <location>
        <begin position="82"/>
        <end position="158"/>
    </location>
</feature>
<proteinExistence type="predicted"/>
<feature type="transmembrane region" description="Helical" evidence="2">
    <location>
        <begin position="34"/>
        <end position="55"/>
    </location>
</feature>
<sequence length="291" mass="31409">MEPPAEPSAQAQRTASSLLLLINKKTLDASRTEILVLALAILFLASQLCLLLWIFHRPRVAIPRGKEHCKLAIILPGKTAASSTNIDTTHDANDTTRGVSLRLRRSSTWSGRSADPDSHPRGRRKSAGSRYKAHDDDDDDISEGGVQTTLSSPGPEEPEEFMAAAPAKVLLPSPESGDNQQDTELREFDPRRTWGEVGLLAASVVKPPSPRSPRVLAADQAAMIDALCAEGEGKAAAVVLLPMVDEKDTTALASEFDDPLGANRRAATPGRNEERHEGIELELLHGRQQDA</sequence>
<keyword evidence="2" id="KW-0812">Transmembrane</keyword>
<comment type="caution">
    <text evidence="3">The sequence shown here is derived from an EMBL/GenBank/DDBJ whole genome shotgun (WGS) entry which is preliminary data.</text>
</comment>
<feature type="region of interest" description="Disordered" evidence="1">
    <location>
        <begin position="170"/>
        <end position="189"/>
    </location>
</feature>
<feature type="region of interest" description="Disordered" evidence="1">
    <location>
        <begin position="258"/>
        <end position="291"/>
    </location>
</feature>
<keyword evidence="2" id="KW-0472">Membrane</keyword>
<evidence type="ECO:0000313" key="3">
    <source>
        <dbReference type="EMBL" id="KAL1875255.1"/>
    </source>
</evidence>
<dbReference type="EMBL" id="JAWRVE010000020">
    <property type="protein sequence ID" value="KAL1875255.1"/>
    <property type="molecule type" value="Genomic_DNA"/>
</dbReference>
<organism evidence="3 4">
    <name type="scientific">Diaporthe australafricana</name>
    <dbReference type="NCBI Taxonomy" id="127596"/>
    <lineage>
        <taxon>Eukaryota</taxon>
        <taxon>Fungi</taxon>
        <taxon>Dikarya</taxon>
        <taxon>Ascomycota</taxon>
        <taxon>Pezizomycotina</taxon>
        <taxon>Sordariomycetes</taxon>
        <taxon>Sordariomycetidae</taxon>
        <taxon>Diaporthales</taxon>
        <taxon>Diaporthaceae</taxon>
        <taxon>Diaporthe</taxon>
    </lineage>
</organism>